<organism evidence="1 2">
    <name type="scientific">Limosilactobacillus equigenerosi DSM 18793 = JCM 14505</name>
    <dbReference type="NCBI Taxonomy" id="1423742"/>
    <lineage>
        <taxon>Bacteria</taxon>
        <taxon>Bacillati</taxon>
        <taxon>Bacillota</taxon>
        <taxon>Bacilli</taxon>
        <taxon>Lactobacillales</taxon>
        <taxon>Lactobacillaceae</taxon>
        <taxon>Limosilactobacillus</taxon>
    </lineage>
</organism>
<proteinExistence type="predicted"/>
<dbReference type="RefSeq" id="WP_056995460.1">
    <property type="nucleotide sequence ID" value="NZ_AZGC01000026.1"/>
</dbReference>
<accession>A0A0R1UNT9</accession>
<dbReference type="PATRIC" id="fig|1423742.4.peg.970"/>
<protein>
    <submittedName>
        <fullName evidence="1">Uncharacterized protein</fullName>
    </submittedName>
</protein>
<name>A0A0R1UNT9_9LACO</name>
<sequence length="99" mass="11542">MIDLKSKLNELTAFQIEEIMSGAIDLFCDKNGKLLMKVSEIQDKINDLDDYLIYLWDPNSDDYDIDVVNVLSDDKKEPLKKLIIKVMERLNYIKTSAKR</sequence>
<dbReference type="AlphaFoldDB" id="A0A0R1UNT9"/>
<comment type="caution">
    <text evidence="1">The sequence shown here is derived from an EMBL/GenBank/DDBJ whole genome shotgun (WGS) entry which is preliminary data.</text>
</comment>
<gene>
    <name evidence="1" type="ORF">FC21_GL000929</name>
</gene>
<evidence type="ECO:0000313" key="2">
    <source>
        <dbReference type="Proteomes" id="UP000051084"/>
    </source>
</evidence>
<dbReference type="OrthoDB" id="9936854at2"/>
<dbReference type="EMBL" id="AZGC01000026">
    <property type="protein sequence ID" value="KRL94886.1"/>
    <property type="molecule type" value="Genomic_DNA"/>
</dbReference>
<evidence type="ECO:0000313" key="1">
    <source>
        <dbReference type="EMBL" id="KRL94886.1"/>
    </source>
</evidence>
<dbReference type="Proteomes" id="UP000051084">
    <property type="component" value="Unassembled WGS sequence"/>
</dbReference>
<reference evidence="1 2" key="1">
    <citation type="journal article" date="2015" name="Genome Announc.">
        <title>Expanding the biotechnology potential of lactobacilli through comparative genomics of 213 strains and associated genera.</title>
        <authorList>
            <person name="Sun Z."/>
            <person name="Harris H.M."/>
            <person name="McCann A."/>
            <person name="Guo C."/>
            <person name="Argimon S."/>
            <person name="Zhang W."/>
            <person name="Yang X."/>
            <person name="Jeffery I.B."/>
            <person name="Cooney J.C."/>
            <person name="Kagawa T.F."/>
            <person name="Liu W."/>
            <person name="Song Y."/>
            <person name="Salvetti E."/>
            <person name="Wrobel A."/>
            <person name="Rasinkangas P."/>
            <person name="Parkhill J."/>
            <person name="Rea M.C."/>
            <person name="O'Sullivan O."/>
            <person name="Ritari J."/>
            <person name="Douillard F.P."/>
            <person name="Paul Ross R."/>
            <person name="Yang R."/>
            <person name="Briner A.E."/>
            <person name="Felis G.E."/>
            <person name="de Vos W.M."/>
            <person name="Barrangou R."/>
            <person name="Klaenhammer T.R."/>
            <person name="Caufield P.W."/>
            <person name="Cui Y."/>
            <person name="Zhang H."/>
            <person name="O'Toole P.W."/>
        </authorList>
    </citation>
    <scope>NUCLEOTIDE SEQUENCE [LARGE SCALE GENOMIC DNA]</scope>
    <source>
        <strain evidence="1 2">DSM 18793</strain>
    </source>
</reference>
<keyword evidence="2" id="KW-1185">Reference proteome</keyword>